<feature type="domain" description="HECT" evidence="7">
    <location>
        <begin position="8"/>
        <end position="58"/>
    </location>
</feature>
<dbReference type="PANTHER" id="PTHR11254">
    <property type="entry name" value="HECT DOMAIN UBIQUITIN-PROTEIN LIGASE"/>
    <property type="match status" value="1"/>
</dbReference>
<evidence type="ECO:0000259" key="7">
    <source>
        <dbReference type="PROSITE" id="PS50237"/>
    </source>
</evidence>
<feature type="active site" description="Glycyl thioester intermediate" evidence="6">
    <location>
        <position position="23"/>
    </location>
</feature>
<evidence type="ECO:0000256" key="5">
    <source>
        <dbReference type="ARBA" id="ARBA00022786"/>
    </source>
</evidence>
<evidence type="ECO:0000313" key="9">
    <source>
        <dbReference type="Proteomes" id="UP001470230"/>
    </source>
</evidence>
<dbReference type="PROSITE" id="PS50237">
    <property type="entry name" value="HECT"/>
    <property type="match status" value="1"/>
</dbReference>
<evidence type="ECO:0000256" key="6">
    <source>
        <dbReference type="PROSITE-ProRule" id="PRU00104"/>
    </source>
</evidence>
<dbReference type="InterPro" id="IPR000569">
    <property type="entry name" value="HECT_dom"/>
</dbReference>
<protein>
    <recommendedName>
        <fullName evidence="3">HECT-type E3 ubiquitin transferase</fullName>
        <ecNumber evidence="3">2.3.2.26</ecNumber>
    </recommendedName>
</protein>
<gene>
    <name evidence="8" type="ORF">M9Y10_039936</name>
</gene>
<dbReference type="EC" id="2.3.2.26" evidence="3"/>
<dbReference type="Gene3D" id="3.30.2410.10">
    <property type="entry name" value="Hect, E3 ligase catalytic domain"/>
    <property type="match status" value="1"/>
</dbReference>
<dbReference type="EMBL" id="JAPFFF010000068">
    <property type="protein sequence ID" value="KAK8836123.1"/>
    <property type="molecule type" value="Genomic_DNA"/>
</dbReference>
<accession>A0ABR2GQA5</accession>
<evidence type="ECO:0000256" key="2">
    <source>
        <dbReference type="ARBA" id="ARBA00004906"/>
    </source>
</evidence>
<dbReference type="InterPro" id="IPR035983">
    <property type="entry name" value="Hect_E3_ubiquitin_ligase"/>
</dbReference>
<sequence length="63" mass="7374">MSGSPIKIVPDGDKEKFPQAQTCFNILKLPEYESEEELNRKLLLAIQQYNTFENYYLNFKSAK</sequence>
<keyword evidence="5 6" id="KW-0833">Ubl conjugation pathway</keyword>
<dbReference type="Proteomes" id="UP001470230">
    <property type="component" value="Unassembled WGS sequence"/>
</dbReference>
<name>A0ABR2GQA5_9EUKA</name>
<keyword evidence="9" id="KW-1185">Reference proteome</keyword>
<dbReference type="InterPro" id="IPR050409">
    <property type="entry name" value="E3_ubiq-protein_ligase"/>
</dbReference>
<comment type="caution">
    <text evidence="8">The sequence shown here is derived from an EMBL/GenBank/DDBJ whole genome shotgun (WGS) entry which is preliminary data.</text>
</comment>
<evidence type="ECO:0000313" key="8">
    <source>
        <dbReference type="EMBL" id="KAK8836123.1"/>
    </source>
</evidence>
<dbReference type="SUPFAM" id="SSF56204">
    <property type="entry name" value="Hect, E3 ligase catalytic domain"/>
    <property type="match status" value="1"/>
</dbReference>
<dbReference type="PANTHER" id="PTHR11254:SF440">
    <property type="entry name" value="E3 UBIQUITIN-PROTEIN LIGASE NEDD-4"/>
    <property type="match status" value="1"/>
</dbReference>
<comment type="catalytic activity">
    <reaction evidence="1">
        <text>S-ubiquitinyl-[E2 ubiquitin-conjugating enzyme]-L-cysteine + [acceptor protein]-L-lysine = [E2 ubiquitin-conjugating enzyme]-L-cysteine + N(6)-ubiquitinyl-[acceptor protein]-L-lysine.</text>
        <dbReference type="EC" id="2.3.2.26"/>
    </reaction>
</comment>
<evidence type="ECO:0000256" key="1">
    <source>
        <dbReference type="ARBA" id="ARBA00000885"/>
    </source>
</evidence>
<reference evidence="8 9" key="1">
    <citation type="submission" date="2024-04" db="EMBL/GenBank/DDBJ databases">
        <title>Tritrichomonas musculus Genome.</title>
        <authorList>
            <person name="Alves-Ferreira E."/>
            <person name="Grigg M."/>
            <person name="Lorenzi H."/>
            <person name="Galac M."/>
        </authorList>
    </citation>
    <scope>NUCLEOTIDE SEQUENCE [LARGE SCALE GENOMIC DNA]</scope>
    <source>
        <strain evidence="8 9">EAF2021</strain>
    </source>
</reference>
<comment type="pathway">
    <text evidence="2">Protein modification; protein ubiquitination.</text>
</comment>
<dbReference type="Pfam" id="PF00632">
    <property type="entry name" value="HECT"/>
    <property type="match status" value="1"/>
</dbReference>
<organism evidence="8 9">
    <name type="scientific">Tritrichomonas musculus</name>
    <dbReference type="NCBI Taxonomy" id="1915356"/>
    <lineage>
        <taxon>Eukaryota</taxon>
        <taxon>Metamonada</taxon>
        <taxon>Parabasalia</taxon>
        <taxon>Tritrichomonadida</taxon>
        <taxon>Tritrichomonadidae</taxon>
        <taxon>Tritrichomonas</taxon>
    </lineage>
</organism>
<evidence type="ECO:0000256" key="3">
    <source>
        <dbReference type="ARBA" id="ARBA00012485"/>
    </source>
</evidence>
<proteinExistence type="predicted"/>
<evidence type="ECO:0000256" key="4">
    <source>
        <dbReference type="ARBA" id="ARBA00022679"/>
    </source>
</evidence>
<keyword evidence="4" id="KW-0808">Transferase</keyword>